<sequence>MTQEVFIKTYYQIHSYKPQHSFSAWLYLIAANHCLDQIRKRKKIQFVDADEATFAHQQTPEYIFLEKEQNDHLYQQILDDAGNVVAAHDDLERHDKDMSLEKNIIPNGTSAEGKGDGKLKIWDTFIPLKDKNSLTIKLRRVYNHVVSPFSAKIKPMELAKNPVTQKDLLGNTFTFKSFSFIASKEITPPTTGTFVYKQPEDSKIEFEGTLAKDIISTGVWYALDENGKEYRVYFKKKENKKKWAYSGKGLARCRWP</sequence>
<proteinExistence type="predicted"/>
<dbReference type="GO" id="GO:0006352">
    <property type="term" value="P:DNA-templated transcription initiation"/>
    <property type="evidence" value="ECO:0007669"/>
    <property type="project" value="InterPro"/>
</dbReference>
<dbReference type="GO" id="GO:0003700">
    <property type="term" value="F:DNA-binding transcription factor activity"/>
    <property type="evidence" value="ECO:0007669"/>
    <property type="project" value="InterPro"/>
</dbReference>
<dbReference type="InterPro" id="IPR013325">
    <property type="entry name" value="RNA_pol_sigma_r2"/>
</dbReference>
<organism evidence="2 3">
    <name type="scientific">Brevibacillus laterosporus</name>
    <name type="common">Bacillus laterosporus</name>
    <dbReference type="NCBI Taxonomy" id="1465"/>
    <lineage>
        <taxon>Bacteria</taxon>
        <taxon>Bacillati</taxon>
        <taxon>Bacillota</taxon>
        <taxon>Bacilli</taxon>
        <taxon>Bacillales</taxon>
        <taxon>Paenibacillaceae</taxon>
        <taxon>Brevibacillus</taxon>
    </lineage>
</organism>
<accession>A0AAP3DHX9</accession>
<protein>
    <submittedName>
        <fullName evidence="2">Sigma factor</fullName>
    </submittedName>
</protein>
<dbReference type="AlphaFoldDB" id="A0AAP3DHX9"/>
<reference evidence="2" key="1">
    <citation type="submission" date="2022-09" db="EMBL/GenBank/DDBJ databases">
        <title>Genome analysis and characterization of larvicidal activity of Brevibacillus strains.</title>
        <authorList>
            <person name="Patrusheva E.V."/>
            <person name="Izotova A.O."/>
            <person name="Toshchakov S.V."/>
            <person name="Sineoky S.P."/>
        </authorList>
    </citation>
    <scope>NUCLEOTIDE SEQUENCE</scope>
    <source>
        <strain evidence="2">VKPM_B-13247</strain>
    </source>
</reference>
<evidence type="ECO:0000259" key="1">
    <source>
        <dbReference type="Pfam" id="PF04542"/>
    </source>
</evidence>
<dbReference type="EMBL" id="JAPTNE010000012">
    <property type="protein sequence ID" value="MCZ0807385.1"/>
    <property type="molecule type" value="Genomic_DNA"/>
</dbReference>
<name>A0AAP3DHX9_BRELA</name>
<gene>
    <name evidence="2" type="ORF">O0554_10715</name>
</gene>
<dbReference type="RefSeq" id="WP_268899452.1">
    <property type="nucleotide sequence ID" value="NZ_JAPTNE010000012.1"/>
</dbReference>
<evidence type="ECO:0000313" key="3">
    <source>
        <dbReference type="Proteomes" id="UP001077662"/>
    </source>
</evidence>
<comment type="caution">
    <text evidence="2">The sequence shown here is derived from an EMBL/GenBank/DDBJ whole genome shotgun (WGS) entry which is preliminary data.</text>
</comment>
<dbReference type="Gene3D" id="1.10.1740.10">
    <property type="match status" value="1"/>
</dbReference>
<dbReference type="Pfam" id="PF04542">
    <property type="entry name" value="Sigma70_r2"/>
    <property type="match status" value="1"/>
</dbReference>
<evidence type="ECO:0000313" key="2">
    <source>
        <dbReference type="EMBL" id="MCZ0807385.1"/>
    </source>
</evidence>
<dbReference type="SUPFAM" id="SSF88946">
    <property type="entry name" value="Sigma2 domain of RNA polymerase sigma factors"/>
    <property type="match status" value="1"/>
</dbReference>
<dbReference type="InterPro" id="IPR007627">
    <property type="entry name" value="RNA_pol_sigma70_r2"/>
</dbReference>
<dbReference type="Proteomes" id="UP001077662">
    <property type="component" value="Unassembled WGS sequence"/>
</dbReference>
<feature type="domain" description="RNA polymerase sigma-70 region 2" evidence="1">
    <location>
        <begin position="2"/>
        <end position="43"/>
    </location>
</feature>